<dbReference type="CDD" id="cd00033">
    <property type="entry name" value="CCP"/>
    <property type="match status" value="3"/>
</dbReference>
<dbReference type="InterPro" id="IPR035976">
    <property type="entry name" value="Sushi/SCR/CCP_sf"/>
</dbReference>
<dbReference type="Ensembl" id="ENSMAMT00000005235.2">
    <property type="protein sequence ID" value="ENSMAMP00000005103.1"/>
    <property type="gene ID" value="ENSMAMG00000003442.2"/>
</dbReference>
<protein>
    <submittedName>
        <fullName evidence="9">Complement decay-accelerating factor-like</fullName>
    </submittedName>
</protein>
<dbReference type="STRING" id="205130.ENSMAMP00000005103"/>
<dbReference type="SMART" id="SM00032">
    <property type="entry name" value="CCP"/>
    <property type="match status" value="3"/>
</dbReference>
<evidence type="ECO:0000313" key="9">
    <source>
        <dbReference type="Ensembl" id="ENSMAMP00000005103.1"/>
    </source>
</evidence>
<keyword evidence="4" id="KW-0768">Sushi</keyword>
<feature type="domain" description="Sushi" evidence="8">
    <location>
        <begin position="157"/>
        <end position="217"/>
    </location>
</feature>
<evidence type="ECO:0000256" key="4">
    <source>
        <dbReference type="PROSITE-ProRule" id="PRU00302"/>
    </source>
</evidence>
<dbReference type="RefSeq" id="XP_026162340.1">
    <property type="nucleotide sequence ID" value="XM_026306555.2"/>
</dbReference>
<feature type="signal peptide" evidence="7">
    <location>
        <begin position="1"/>
        <end position="37"/>
    </location>
</feature>
<reference evidence="9" key="2">
    <citation type="submission" date="2025-09" db="UniProtKB">
        <authorList>
            <consortium name="Ensembl"/>
        </authorList>
    </citation>
    <scope>IDENTIFICATION</scope>
</reference>
<evidence type="ECO:0000313" key="10">
    <source>
        <dbReference type="Proteomes" id="UP000261640"/>
    </source>
</evidence>
<dbReference type="InParanoid" id="A0A3Q3KUK4"/>
<feature type="domain" description="Sushi" evidence="8">
    <location>
        <begin position="100"/>
        <end position="156"/>
    </location>
</feature>
<dbReference type="InterPro" id="IPR000436">
    <property type="entry name" value="Sushi_SCR_CCP_dom"/>
</dbReference>
<feature type="compositionally biased region" description="Polar residues" evidence="5">
    <location>
        <begin position="235"/>
        <end position="246"/>
    </location>
</feature>
<sequence>MWSLFLQRSMEAEVDMRGRPTVLYLLLMCLVIWKAAADCPKPQGKDHILLTDAALVMHNFPEGSVVTFKCTNGYERESGSDAITCINNNWTELQLICKKMDCGFPAPQPNMSFNISGGTLFGDIIKVICDKGYQISGPTYRQCYPKGWSGKPRCEVITCQSPPQVTNGRSSWDSQDFPKYGEIIHYSCNKGYTLIGKDTIVCSETGEYDSPLPECNDLKVTTEISRITPTPPKQEVSSSRESSVTPTAHREKTFSTPTVSPSEQGEIDKTLYHNKGTGYIPIIVSVVVVLLAVCIVVVFLHKFLLKRKGSYDTREDLKPELLQFQNL</sequence>
<evidence type="ECO:0000256" key="2">
    <source>
        <dbReference type="ARBA" id="ARBA00022737"/>
    </source>
</evidence>
<keyword evidence="10" id="KW-1185">Reference proteome</keyword>
<feature type="compositionally biased region" description="Polar residues" evidence="5">
    <location>
        <begin position="254"/>
        <end position="263"/>
    </location>
</feature>
<keyword evidence="6" id="KW-0812">Transmembrane</keyword>
<proteinExistence type="predicted"/>
<dbReference type="GeneID" id="113130180"/>
<dbReference type="Proteomes" id="UP000261640">
    <property type="component" value="Unplaced"/>
</dbReference>
<dbReference type="Pfam" id="PF00084">
    <property type="entry name" value="Sushi"/>
    <property type="match status" value="3"/>
</dbReference>
<feature type="chain" id="PRO_5018536399" evidence="7">
    <location>
        <begin position="38"/>
        <end position="327"/>
    </location>
</feature>
<dbReference type="OrthoDB" id="8961654at2759"/>
<dbReference type="AlphaFoldDB" id="A0A3Q3KUK4"/>
<keyword evidence="6" id="KW-0472">Membrane</keyword>
<evidence type="ECO:0000256" key="5">
    <source>
        <dbReference type="SAM" id="MobiDB-lite"/>
    </source>
</evidence>
<dbReference type="GeneTree" id="ENSGT00940000161110"/>
<dbReference type="PROSITE" id="PS50923">
    <property type="entry name" value="SUSHI"/>
    <property type="match status" value="3"/>
</dbReference>
<feature type="disulfide bond" evidence="4">
    <location>
        <begin position="159"/>
        <end position="202"/>
    </location>
</feature>
<evidence type="ECO:0000256" key="6">
    <source>
        <dbReference type="SAM" id="Phobius"/>
    </source>
</evidence>
<accession>A0A3Q3KUK4</accession>
<evidence type="ECO:0000256" key="3">
    <source>
        <dbReference type="ARBA" id="ARBA00023157"/>
    </source>
</evidence>
<dbReference type="Gene3D" id="2.10.70.10">
    <property type="entry name" value="Complement Module, domain 1"/>
    <property type="match status" value="3"/>
</dbReference>
<evidence type="ECO:0000259" key="8">
    <source>
        <dbReference type="PROSITE" id="PS50923"/>
    </source>
</evidence>
<feature type="disulfide bond" evidence="4">
    <location>
        <begin position="70"/>
        <end position="97"/>
    </location>
</feature>
<keyword evidence="3 4" id="KW-1015">Disulfide bond</keyword>
<name>A0A3Q3KUK4_9TELE</name>
<feature type="domain" description="Sushi" evidence="8">
    <location>
        <begin position="37"/>
        <end position="99"/>
    </location>
</feature>
<dbReference type="InterPro" id="IPR051277">
    <property type="entry name" value="SEZ6_CSMD_C4BPB_Regulators"/>
</dbReference>
<organism evidence="9 10">
    <name type="scientific">Mastacembelus armatus</name>
    <name type="common">zig-zag eel</name>
    <dbReference type="NCBI Taxonomy" id="205130"/>
    <lineage>
        <taxon>Eukaryota</taxon>
        <taxon>Metazoa</taxon>
        <taxon>Chordata</taxon>
        <taxon>Craniata</taxon>
        <taxon>Vertebrata</taxon>
        <taxon>Euteleostomi</taxon>
        <taxon>Actinopterygii</taxon>
        <taxon>Neopterygii</taxon>
        <taxon>Teleostei</taxon>
        <taxon>Neoteleostei</taxon>
        <taxon>Acanthomorphata</taxon>
        <taxon>Anabantaria</taxon>
        <taxon>Synbranchiformes</taxon>
        <taxon>Mastacembelidae</taxon>
        <taxon>Mastacembelus</taxon>
    </lineage>
</organism>
<dbReference type="PANTHER" id="PTHR45656:SF4">
    <property type="entry name" value="PROTEIN CBR-CLEC-78"/>
    <property type="match status" value="1"/>
</dbReference>
<comment type="caution">
    <text evidence="4">Lacks conserved residue(s) required for the propagation of feature annotation.</text>
</comment>
<feature type="transmembrane region" description="Helical" evidence="6">
    <location>
        <begin position="279"/>
        <end position="300"/>
    </location>
</feature>
<keyword evidence="6" id="KW-1133">Transmembrane helix</keyword>
<reference evidence="9" key="1">
    <citation type="submission" date="2025-08" db="UniProtKB">
        <authorList>
            <consortium name="Ensembl"/>
        </authorList>
    </citation>
    <scope>IDENTIFICATION</scope>
</reference>
<evidence type="ECO:0000256" key="7">
    <source>
        <dbReference type="SAM" id="SignalP"/>
    </source>
</evidence>
<dbReference type="PANTHER" id="PTHR45656">
    <property type="entry name" value="PROTEIN CBR-CLEC-78"/>
    <property type="match status" value="1"/>
</dbReference>
<keyword evidence="2" id="KW-0677">Repeat</keyword>
<feature type="disulfide bond" evidence="4">
    <location>
        <begin position="188"/>
        <end position="215"/>
    </location>
</feature>
<dbReference type="SUPFAM" id="SSF57535">
    <property type="entry name" value="Complement control module/SCR domain"/>
    <property type="match status" value="3"/>
</dbReference>
<keyword evidence="1 7" id="KW-0732">Signal</keyword>
<feature type="region of interest" description="Disordered" evidence="5">
    <location>
        <begin position="227"/>
        <end position="264"/>
    </location>
</feature>
<evidence type="ECO:0000256" key="1">
    <source>
        <dbReference type="ARBA" id="ARBA00022729"/>
    </source>
</evidence>